<keyword evidence="2" id="KW-0547">Nucleotide-binding</keyword>
<dbReference type="Gene3D" id="1.10.510.10">
    <property type="entry name" value="Transferase(Phosphotransferase) domain 1"/>
    <property type="match status" value="1"/>
</dbReference>
<comment type="caution">
    <text evidence="7">The sequence shown here is derived from an EMBL/GenBank/DDBJ whole genome shotgun (WGS) entry which is preliminary data.</text>
</comment>
<sequence length="762" mass="87634">MTNVTYENIPVCSQLYDVPYFFPRSPESGLVFYSSLLAFTLFVLCYMLYKIRHQRQLLQKGEIRTMKDYLLPIYSIFLYFCVAVYGVKAIDIAIAYIVYVEQFQQGMPTTFAIFHAASFWTSEFWLFDLLIFFLTSNSHGTLTIRRAFWVSTLIWIANATTITFVRHILYSSFYYLDLPSFSFCLFDKKKAIKDPYLHAFLNFVAVYAVQCLIGLFALVFMCAQRYPHHTIELWSFILLKDEMREKGRERDDNNKQQQQKKKVCRILFYGFGGYCLEYDSTMACHIRFEKRFKALEVGQPHDTHITYMYMFKKKEFSLPLCNILNFLIVMGHERPSMTVWTELLSQHTKILKSAKLVPIEDKRRMMGGSGQVTQAMYKNEKVAVKQWRFENFTKNVVALWCKEALISSNFQHPNIVKLIGICIEPPSIKIVMEWCKHGSLRHVLTSSRPLPWKQRFHFLLGFDFCVTLEKKDIANGMRHLHRNGLVHRDLKTLNLLVDEDPYNERFVVKICDFGSSRAVNLQQYKKKTSQGLLGMSPQDNNGDADEEEVEEEDIDIVVEQHPLPIGGRPPLASIPDDSEVSDYKEIDSKSAIANTDEAASKFRDSRLITSPASSKSQSFGLAAKKKSTIGTESWQGSIDGMGCPDEFEQIRDELVLESGQSSKNLIPSKVDYIDKDVSLTSALLHEVTASMSTIVGSVQFLPPEILKNIEFKQGSRQAHSVRKSVYGFSVDVYSFALRLSLFFLPVIPFFKHALIQKKITAV</sequence>
<dbReference type="SMART" id="SM00220">
    <property type="entry name" value="S_TKc"/>
    <property type="match status" value="1"/>
</dbReference>
<evidence type="ECO:0000256" key="1">
    <source>
        <dbReference type="ARBA" id="ARBA00022679"/>
    </source>
</evidence>
<evidence type="ECO:0000256" key="3">
    <source>
        <dbReference type="ARBA" id="ARBA00022777"/>
    </source>
</evidence>
<dbReference type="PANTHER" id="PTHR44329">
    <property type="entry name" value="SERINE/THREONINE-PROTEIN KINASE TNNI3K-RELATED"/>
    <property type="match status" value="1"/>
</dbReference>
<keyword evidence="1" id="KW-0808">Transferase</keyword>
<evidence type="ECO:0000259" key="6">
    <source>
        <dbReference type="PROSITE" id="PS50011"/>
    </source>
</evidence>
<keyword evidence="8" id="KW-1185">Reference proteome</keyword>
<evidence type="ECO:0000256" key="5">
    <source>
        <dbReference type="SAM" id="Phobius"/>
    </source>
</evidence>
<dbReference type="InterPro" id="IPR001245">
    <property type="entry name" value="Ser-Thr/Tyr_kinase_cat_dom"/>
</dbReference>
<evidence type="ECO:0000313" key="8">
    <source>
        <dbReference type="Proteomes" id="UP000023152"/>
    </source>
</evidence>
<dbReference type="SUPFAM" id="SSF56112">
    <property type="entry name" value="Protein kinase-like (PK-like)"/>
    <property type="match status" value="1"/>
</dbReference>
<feature type="transmembrane region" description="Helical" evidence="5">
    <location>
        <begin position="147"/>
        <end position="165"/>
    </location>
</feature>
<proteinExistence type="predicted"/>
<keyword evidence="5" id="KW-0812">Transmembrane</keyword>
<evidence type="ECO:0000256" key="2">
    <source>
        <dbReference type="ARBA" id="ARBA00022741"/>
    </source>
</evidence>
<dbReference type="Proteomes" id="UP000023152">
    <property type="component" value="Unassembled WGS sequence"/>
</dbReference>
<feature type="transmembrane region" description="Helical" evidence="5">
    <location>
        <begin position="69"/>
        <end position="99"/>
    </location>
</feature>
<evidence type="ECO:0000313" key="7">
    <source>
        <dbReference type="EMBL" id="ETO30498.1"/>
    </source>
</evidence>
<feature type="transmembrane region" description="Helical" evidence="5">
    <location>
        <begin position="111"/>
        <end position="135"/>
    </location>
</feature>
<protein>
    <submittedName>
        <fullName evidence="7">Tyrosine-protein kinase</fullName>
    </submittedName>
</protein>
<dbReference type="PROSITE" id="PS50011">
    <property type="entry name" value="PROTEIN_KINASE_DOM"/>
    <property type="match status" value="1"/>
</dbReference>
<dbReference type="InterPro" id="IPR008271">
    <property type="entry name" value="Ser/Thr_kinase_AS"/>
</dbReference>
<dbReference type="GO" id="GO:0005524">
    <property type="term" value="F:ATP binding"/>
    <property type="evidence" value="ECO:0007669"/>
    <property type="project" value="UniProtKB-KW"/>
</dbReference>
<dbReference type="PROSITE" id="PS00108">
    <property type="entry name" value="PROTEIN_KINASE_ST"/>
    <property type="match status" value="1"/>
</dbReference>
<gene>
    <name evidence="7" type="ORF">RFI_06621</name>
</gene>
<dbReference type="PANTHER" id="PTHR44329:SF288">
    <property type="entry name" value="MITOGEN-ACTIVATED PROTEIN KINASE KINASE KINASE 20"/>
    <property type="match status" value="1"/>
</dbReference>
<dbReference type="EMBL" id="ASPP01005446">
    <property type="protein sequence ID" value="ETO30498.1"/>
    <property type="molecule type" value="Genomic_DNA"/>
</dbReference>
<dbReference type="Pfam" id="PF07714">
    <property type="entry name" value="PK_Tyr_Ser-Thr"/>
    <property type="match status" value="1"/>
</dbReference>
<evidence type="ECO:0000256" key="4">
    <source>
        <dbReference type="ARBA" id="ARBA00022840"/>
    </source>
</evidence>
<keyword evidence="4" id="KW-0067">ATP-binding</keyword>
<feature type="transmembrane region" description="Helical" evidence="5">
    <location>
        <begin position="30"/>
        <end position="49"/>
    </location>
</feature>
<dbReference type="OrthoDB" id="339325at2759"/>
<feature type="transmembrane region" description="Helical" evidence="5">
    <location>
        <begin position="199"/>
        <end position="221"/>
    </location>
</feature>
<feature type="domain" description="Protein kinase" evidence="6">
    <location>
        <begin position="358"/>
        <end position="762"/>
    </location>
</feature>
<keyword evidence="3 7" id="KW-0418">Kinase</keyword>
<dbReference type="InterPro" id="IPR000719">
    <property type="entry name" value="Prot_kinase_dom"/>
</dbReference>
<accession>X6NX83</accession>
<name>X6NX83_RETFI</name>
<dbReference type="InterPro" id="IPR011009">
    <property type="entry name" value="Kinase-like_dom_sf"/>
</dbReference>
<keyword evidence="5" id="KW-0472">Membrane</keyword>
<organism evidence="7 8">
    <name type="scientific">Reticulomyxa filosa</name>
    <dbReference type="NCBI Taxonomy" id="46433"/>
    <lineage>
        <taxon>Eukaryota</taxon>
        <taxon>Sar</taxon>
        <taxon>Rhizaria</taxon>
        <taxon>Retaria</taxon>
        <taxon>Foraminifera</taxon>
        <taxon>Monothalamids</taxon>
        <taxon>Reticulomyxidae</taxon>
        <taxon>Reticulomyxa</taxon>
    </lineage>
</organism>
<reference evidence="7 8" key="1">
    <citation type="journal article" date="2013" name="Curr. Biol.">
        <title>The Genome of the Foraminiferan Reticulomyxa filosa.</title>
        <authorList>
            <person name="Glockner G."/>
            <person name="Hulsmann N."/>
            <person name="Schleicher M."/>
            <person name="Noegel A.A."/>
            <person name="Eichinger L."/>
            <person name="Gallinger C."/>
            <person name="Pawlowski J."/>
            <person name="Sierra R."/>
            <person name="Euteneuer U."/>
            <person name="Pillet L."/>
            <person name="Moustafa A."/>
            <person name="Platzer M."/>
            <person name="Groth M."/>
            <person name="Szafranski K."/>
            <person name="Schliwa M."/>
        </authorList>
    </citation>
    <scope>NUCLEOTIDE SEQUENCE [LARGE SCALE GENOMIC DNA]</scope>
</reference>
<dbReference type="InterPro" id="IPR051681">
    <property type="entry name" value="Ser/Thr_Kinases-Pseudokinases"/>
</dbReference>
<dbReference type="GO" id="GO:0004674">
    <property type="term" value="F:protein serine/threonine kinase activity"/>
    <property type="evidence" value="ECO:0007669"/>
    <property type="project" value="TreeGrafter"/>
</dbReference>
<dbReference type="AlphaFoldDB" id="X6NX83"/>
<keyword evidence="5" id="KW-1133">Transmembrane helix</keyword>